<dbReference type="GO" id="GO:0006334">
    <property type="term" value="P:nucleosome assembly"/>
    <property type="evidence" value="ECO:0007669"/>
    <property type="project" value="InterPro"/>
</dbReference>
<feature type="compositionally biased region" description="Basic residues" evidence="8">
    <location>
        <begin position="222"/>
        <end position="244"/>
    </location>
</feature>
<evidence type="ECO:0000313" key="10">
    <source>
        <dbReference type="Proteomes" id="UP000036681"/>
    </source>
</evidence>
<organism evidence="10 11">
    <name type="scientific">Ascaris lumbricoides</name>
    <name type="common">Giant roundworm</name>
    <dbReference type="NCBI Taxonomy" id="6252"/>
    <lineage>
        <taxon>Eukaryota</taxon>
        <taxon>Metazoa</taxon>
        <taxon>Ecdysozoa</taxon>
        <taxon>Nematoda</taxon>
        <taxon>Chromadorea</taxon>
        <taxon>Rhabditida</taxon>
        <taxon>Spirurina</taxon>
        <taxon>Ascaridomorpha</taxon>
        <taxon>Ascaridoidea</taxon>
        <taxon>Ascarididae</taxon>
        <taxon>Ascaris</taxon>
    </lineage>
</organism>
<name>A0A0M3HX87_ASCLU</name>
<dbReference type="InterPro" id="IPR036390">
    <property type="entry name" value="WH_DNA-bd_sf"/>
</dbReference>
<dbReference type="Pfam" id="PF00538">
    <property type="entry name" value="Linker_histone"/>
    <property type="match status" value="2"/>
</dbReference>
<dbReference type="PANTHER" id="PTHR11467">
    <property type="entry name" value="HISTONE H1"/>
    <property type="match status" value="1"/>
</dbReference>
<keyword evidence="5 7" id="KW-0238">DNA-binding</keyword>
<comment type="similarity">
    <text evidence="7">Belongs to the histone H1/H5 family.</text>
</comment>
<keyword evidence="6 7" id="KW-0539">Nucleus</keyword>
<reference evidence="11" key="1">
    <citation type="submission" date="2017-02" db="UniProtKB">
        <authorList>
            <consortium name="WormBaseParasite"/>
        </authorList>
    </citation>
    <scope>IDENTIFICATION</scope>
</reference>
<dbReference type="PROSITE" id="PS51504">
    <property type="entry name" value="H15"/>
    <property type="match status" value="1"/>
</dbReference>
<dbReference type="GO" id="GO:0031492">
    <property type="term" value="F:nucleosomal DNA binding"/>
    <property type="evidence" value="ECO:0007669"/>
    <property type="project" value="TreeGrafter"/>
</dbReference>
<dbReference type="GO" id="GO:0005634">
    <property type="term" value="C:nucleus"/>
    <property type="evidence" value="ECO:0007669"/>
    <property type="project" value="UniProtKB-SubCell"/>
</dbReference>
<evidence type="ECO:0000256" key="6">
    <source>
        <dbReference type="ARBA" id="ARBA00023242"/>
    </source>
</evidence>
<evidence type="ECO:0000256" key="7">
    <source>
        <dbReference type="RuleBase" id="RU003894"/>
    </source>
</evidence>
<feature type="region of interest" description="Disordered" evidence="8">
    <location>
        <begin position="163"/>
        <end position="244"/>
    </location>
</feature>
<protein>
    <submittedName>
        <fullName evidence="11">H15 domain-containing protein</fullName>
    </submittedName>
</protein>
<dbReference type="AlphaFoldDB" id="A0A0M3HX87"/>
<dbReference type="Gene3D" id="1.10.10.10">
    <property type="entry name" value="Winged helix-like DNA-binding domain superfamily/Winged helix DNA-binding domain"/>
    <property type="match status" value="1"/>
</dbReference>
<accession>A0A0M3HX87</accession>
<dbReference type="PANTHER" id="PTHR11467:SF36">
    <property type="entry name" value="HISTONE 24-RELATED"/>
    <property type="match status" value="1"/>
</dbReference>
<dbReference type="PRINTS" id="PR00624">
    <property type="entry name" value="HISTONEH5"/>
</dbReference>
<dbReference type="GO" id="GO:0003690">
    <property type="term" value="F:double-stranded DNA binding"/>
    <property type="evidence" value="ECO:0007669"/>
    <property type="project" value="TreeGrafter"/>
</dbReference>
<evidence type="ECO:0000256" key="4">
    <source>
        <dbReference type="ARBA" id="ARBA00022990"/>
    </source>
</evidence>
<evidence type="ECO:0000256" key="5">
    <source>
        <dbReference type="ARBA" id="ARBA00023125"/>
    </source>
</evidence>
<keyword evidence="4" id="KW-0007">Acetylation</keyword>
<dbReference type="InterPro" id="IPR005818">
    <property type="entry name" value="Histone_H1/H5_H15"/>
</dbReference>
<evidence type="ECO:0000256" key="8">
    <source>
        <dbReference type="SAM" id="MobiDB-lite"/>
    </source>
</evidence>
<sequence>MSVVRQFVSSTPHPTSLSSTAAIMSAQVAAASPVHAPKKSPKKASKPKSAKVVASHPTYSVMIKAALVALKDHKGSSRAAILKYILQHYKVGDNINKANCLKLFHRITISAQIFRCLFYIKCFLTFFKVNAHLRQALKKGASSGFLKQVKGVGASGSFRLGEKKAEVHKKVKKPTAKKAHTVKSPKAAAAKKPAKARKKAAGAKKPKSPKKVKLAKKPATVKPKKAASRKKKVAKAKAPKKTKT</sequence>
<evidence type="ECO:0000256" key="3">
    <source>
        <dbReference type="ARBA" id="ARBA00022454"/>
    </source>
</evidence>
<dbReference type="SMART" id="SM00526">
    <property type="entry name" value="H15"/>
    <property type="match status" value="1"/>
</dbReference>
<dbReference type="WBParaSite" id="ALUE_0000789401-mRNA-1">
    <property type="protein sequence ID" value="ALUE_0000789401-mRNA-1"/>
    <property type="gene ID" value="ALUE_0000789401"/>
</dbReference>
<keyword evidence="10" id="KW-1185">Reference proteome</keyword>
<dbReference type="Proteomes" id="UP000036681">
    <property type="component" value="Unplaced"/>
</dbReference>
<evidence type="ECO:0000256" key="1">
    <source>
        <dbReference type="ARBA" id="ARBA00004123"/>
    </source>
</evidence>
<dbReference type="GO" id="GO:0000786">
    <property type="term" value="C:nucleosome"/>
    <property type="evidence" value="ECO:0007669"/>
    <property type="project" value="InterPro"/>
</dbReference>
<dbReference type="CDD" id="cd00073">
    <property type="entry name" value="H15"/>
    <property type="match status" value="1"/>
</dbReference>
<evidence type="ECO:0000259" key="9">
    <source>
        <dbReference type="PROSITE" id="PS51504"/>
    </source>
</evidence>
<dbReference type="InterPro" id="IPR036388">
    <property type="entry name" value="WH-like_DNA-bd_sf"/>
</dbReference>
<comment type="subcellular location">
    <subcellularLocation>
        <location evidence="2">Chromosome</location>
    </subcellularLocation>
    <subcellularLocation>
        <location evidence="1 7">Nucleus</location>
    </subcellularLocation>
</comment>
<proteinExistence type="inferred from homology"/>
<dbReference type="SUPFAM" id="SSF46785">
    <property type="entry name" value="Winged helix' DNA-binding domain"/>
    <property type="match status" value="2"/>
</dbReference>
<keyword evidence="3 7" id="KW-0158">Chromosome</keyword>
<evidence type="ECO:0000256" key="2">
    <source>
        <dbReference type="ARBA" id="ARBA00004286"/>
    </source>
</evidence>
<evidence type="ECO:0000313" key="11">
    <source>
        <dbReference type="WBParaSite" id="ALUE_0000789401-mRNA-1"/>
    </source>
</evidence>
<feature type="domain" description="H15" evidence="9">
    <location>
        <begin position="55"/>
        <end position="162"/>
    </location>
</feature>
<dbReference type="GO" id="GO:0030527">
    <property type="term" value="F:structural constituent of chromatin"/>
    <property type="evidence" value="ECO:0007669"/>
    <property type="project" value="InterPro"/>
</dbReference>
<feature type="compositionally biased region" description="Basic residues" evidence="8">
    <location>
        <begin position="192"/>
        <end position="216"/>
    </location>
</feature>
<dbReference type="GO" id="GO:0030261">
    <property type="term" value="P:chromosome condensation"/>
    <property type="evidence" value="ECO:0007669"/>
    <property type="project" value="TreeGrafter"/>
</dbReference>
<dbReference type="InterPro" id="IPR005819">
    <property type="entry name" value="H1/H5"/>
</dbReference>
<dbReference type="GO" id="GO:0045910">
    <property type="term" value="P:negative regulation of DNA recombination"/>
    <property type="evidence" value="ECO:0007669"/>
    <property type="project" value="TreeGrafter"/>
</dbReference>
<feature type="compositionally biased region" description="Basic residues" evidence="8">
    <location>
        <begin position="166"/>
        <end position="183"/>
    </location>
</feature>